<feature type="region of interest" description="Disordered" evidence="1">
    <location>
        <begin position="247"/>
        <end position="278"/>
    </location>
</feature>
<sequence length="278" mass="29205">MDSADGSTGALVLVAGHESSFGAALSGLPARGGPLMTTPAGRPLHQVVTHLLDSGTGPVVVVPMTFGRDPRMVADAAKTLSWLSVDSEPRVALAQPFGTLDHLTAWLRRAATQVRSGSPDAAVVLTADVANPFDDAELHRVAHLVRTFGAGNEVDVALVDDRGTQPTVSRLERLGFSDIVLVPAGFQRHSGATWTGDTTARVSFFGPIMSAHAVAQVVGQRHDAALHALGHGDTGIAAGLSADHGHGYAHSHAFDGHTHEPDQEPQQRDHHHTFIHAH</sequence>
<dbReference type="Proteomes" id="UP000244384">
    <property type="component" value="Chromosome"/>
</dbReference>
<evidence type="ECO:0000313" key="2">
    <source>
        <dbReference type="EMBL" id="AWB92323.1"/>
    </source>
</evidence>
<reference evidence="3" key="1">
    <citation type="submission" date="2018-01" db="EMBL/GenBank/DDBJ databases">
        <authorList>
            <person name="Li J."/>
        </authorList>
    </citation>
    <scope>NUCLEOTIDE SEQUENCE [LARGE SCALE GENOMIC DNA]</scope>
    <source>
        <strain evidence="3">592</strain>
    </source>
</reference>
<dbReference type="EMBL" id="CP026952">
    <property type="protein sequence ID" value="AWB92323.1"/>
    <property type="molecule type" value="Genomic_DNA"/>
</dbReference>
<dbReference type="RefSeq" id="WP_108577968.1">
    <property type="nucleotide sequence ID" value="NZ_CP026952.1"/>
</dbReference>
<evidence type="ECO:0000313" key="3">
    <source>
        <dbReference type="Proteomes" id="UP000244384"/>
    </source>
</evidence>
<dbReference type="KEGG" id="aez:C3E78_08990"/>
<protein>
    <submittedName>
        <fullName evidence="2">Uncharacterized protein</fullName>
    </submittedName>
</protein>
<keyword evidence="3" id="KW-1185">Reference proteome</keyword>
<feature type="compositionally biased region" description="Basic residues" evidence="1">
    <location>
        <begin position="269"/>
        <end position="278"/>
    </location>
</feature>
<dbReference type="SUPFAM" id="SSF53800">
    <property type="entry name" value="Chelatase"/>
    <property type="match status" value="1"/>
</dbReference>
<dbReference type="OrthoDB" id="4924750at2"/>
<accession>A0A5F2EPC6</accession>
<feature type="compositionally biased region" description="Basic and acidic residues" evidence="1">
    <location>
        <begin position="252"/>
        <end position="268"/>
    </location>
</feature>
<gene>
    <name evidence="2" type="ORF">C3E78_08990</name>
</gene>
<proteinExistence type="predicted"/>
<dbReference type="AlphaFoldDB" id="A0A2S0WLW2"/>
<organism evidence="2 3">
    <name type="scientific">Aeromicrobium chenweiae</name>
    <dbReference type="NCBI Taxonomy" id="2079793"/>
    <lineage>
        <taxon>Bacteria</taxon>
        <taxon>Bacillati</taxon>
        <taxon>Actinomycetota</taxon>
        <taxon>Actinomycetes</taxon>
        <taxon>Propionibacteriales</taxon>
        <taxon>Nocardioidaceae</taxon>
        <taxon>Aeromicrobium</taxon>
    </lineage>
</organism>
<name>A0A2S0WLW2_9ACTN</name>
<evidence type="ECO:0000256" key="1">
    <source>
        <dbReference type="SAM" id="MobiDB-lite"/>
    </source>
</evidence>
<accession>A0A2S0WLW2</accession>